<dbReference type="EMBL" id="JBHRZG010000008">
    <property type="protein sequence ID" value="MFC3832751.1"/>
    <property type="molecule type" value="Genomic_DNA"/>
</dbReference>
<dbReference type="InterPro" id="IPR025139">
    <property type="entry name" value="DUF4062"/>
</dbReference>
<gene>
    <name evidence="2" type="ORF">ACFOSB_07765</name>
</gene>
<evidence type="ECO:0000313" key="2">
    <source>
        <dbReference type="EMBL" id="MFC3832751.1"/>
    </source>
</evidence>
<accession>A0ABV7Z8Y1</accession>
<evidence type="ECO:0000313" key="3">
    <source>
        <dbReference type="Proteomes" id="UP001595803"/>
    </source>
</evidence>
<reference evidence="3" key="1">
    <citation type="journal article" date="2019" name="Int. J. Syst. Evol. Microbiol.">
        <title>The Global Catalogue of Microorganisms (GCM) 10K type strain sequencing project: providing services to taxonomists for standard genome sequencing and annotation.</title>
        <authorList>
            <consortium name="The Broad Institute Genomics Platform"/>
            <consortium name="The Broad Institute Genome Sequencing Center for Infectious Disease"/>
            <person name="Wu L."/>
            <person name="Ma J."/>
        </authorList>
    </citation>
    <scope>NUCLEOTIDE SEQUENCE [LARGE SCALE GENOMIC DNA]</scope>
    <source>
        <strain evidence="3">CCTCC AB 2017081</strain>
    </source>
</reference>
<keyword evidence="3" id="KW-1185">Reference proteome</keyword>
<evidence type="ECO:0000259" key="1">
    <source>
        <dbReference type="Pfam" id="PF13271"/>
    </source>
</evidence>
<name>A0ABV7Z8Y1_9DEIO</name>
<dbReference type="RefSeq" id="WP_322474000.1">
    <property type="nucleotide sequence ID" value="NZ_JBHRZG010000008.1"/>
</dbReference>
<comment type="caution">
    <text evidence="2">The sequence shown here is derived from an EMBL/GenBank/DDBJ whole genome shotgun (WGS) entry which is preliminary data.</text>
</comment>
<feature type="domain" description="DUF4062" evidence="1">
    <location>
        <begin position="7"/>
        <end position="88"/>
    </location>
</feature>
<proteinExistence type="predicted"/>
<dbReference type="Pfam" id="PF13271">
    <property type="entry name" value="DUF4062"/>
    <property type="match status" value="1"/>
</dbReference>
<organism evidence="2 3">
    <name type="scientific">Deinococcus rufus</name>
    <dbReference type="NCBI Taxonomy" id="2136097"/>
    <lineage>
        <taxon>Bacteria</taxon>
        <taxon>Thermotogati</taxon>
        <taxon>Deinococcota</taxon>
        <taxon>Deinococci</taxon>
        <taxon>Deinococcales</taxon>
        <taxon>Deinococcaceae</taxon>
        <taxon>Deinococcus</taxon>
    </lineage>
</organism>
<sequence length="306" mass="34542">MEKKYTVFVSSTFLDLQEHRNKVIGSILKLGHIPLGMEAFPASDASQWEIIRQTIDRSDYYVLIPQKYYGSIDKEVGISYTEKEYNYAVESKIPVLTFIVRDEVLLSEKHIETTQKRKKMMENLKAKVSAGRLVDFWSTADELAAKVNAALIQEITRNPRPGWVRGGDPALVTPTANQSVAKRPATLTVQHIQFGSFILIHNISDDTLNIEAVYISGQEIPYLEMRWNKVEAPKLSLIAPRQNSMLFFGVSSKVSFNGTSLKNFPDWQEMVIVLSGFSASSSGRLTCDVRIPDDGNIQIRNLMYSN</sequence>
<dbReference type="Proteomes" id="UP001595803">
    <property type="component" value="Unassembled WGS sequence"/>
</dbReference>
<protein>
    <submittedName>
        <fullName evidence="2">DUF4062 domain-containing protein</fullName>
    </submittedName>
</protein>